<evidence type="ECO:0000256" key="5">
    <source>
        <dbReference type="SAM" id="MobiDB-lite"/>
    </source>
</evidence>
<evidence type="ECO:0000313" key="6">
    <source>
        <dbReference type="EMBL" id="SEG84398.1"/>
    </source>
</evidence>
<sequence>MAARLRRVAACLTATLSATLLMFVLGVGIGPVPALGRALAPGGGVWPSAAGARLPHSQALRIPGLTGTAEVSFTSSGMASVQASNDHDLFLAQGYVTARNRLTQMDLERRLGEGRLAQLQGSSAVASDTFELRLGLERTARAEWAATAPGSPAGQALTAYAQGVNDRLAELHSTHEWPAIYGLTGVHPARWTPVDSMVVQEVLTQQLDFTTAPLDYSILQKSLGAADTARWFPVQPANAQQPYDPGPYHYLGTDPLAAANANAAAVPATSSAAPTTAAATTSTTTADAAAAAVSILSGTASLPDDLRHIHPDSNAWAVNGSALRGGVSLLAGDPHLQLSLPSYWYEVSLRSPGFDVTGASLPGMPAILLGHNAHISWSLTDVQNQSTLFYKERTSSSHPDEYFWRGAWRPLQKVHYTIPVRGASSVPLTVNLTVHGPIMTEKGQTTSVDWMGDIPSADLSALLSVNTASDWGGFTKALREWRAPTQNFVYADDQGHIGIIAPGYYPLVRSGKPWLPLSGTGESDISGTIPFAAVPKTYDPPGHVVATANQRPVGANYPYYIGTSQGFDPGYRADEIYGSLDGTTQDGSSGSAALQSSVTDSLARSIVPRLLSALDGTSLDARSRSVRTMLAGWNGSMDASSPAASVWWTFWGTYLSTVFQPWWDEAKVPVSLDPWNLDLGHAPGPLVEDLEQWTLHDPTNAAFASPGSTTPNAPAAMRAAFTKTVDSLTKQLGNDPADWTWGRLHQRKIPSLTGAAALGYGPFPAGGDPWTPNAADDGMVSDFGPSWRMTVTWTGPGQSTAKAIYPGGQSEDPASPWYQNLIPLWWDGRYLPLRTAAEQSRDGTSSGDVRWTLRPER</sequence>
<dbReference type="EMBL" id="FNVU01000015">
    <property type="protein sequence ID" value="SEG84398.1"/>
    <property type="molecule type" value="Genomic_DNA"/>
</dbReference>
<dbReference type="InterPro" id="IPR043146">
    <property type="entry name" value="Penicillin_amidase_N_B-knob"/>
</dbReference>
<feature type="region of interest" description="Disordered" evidence="5">
    <location>
        <begin position="837"/>
        <end position="857"/>
    </location>
</feature>
<keyword evidence="3" id="KW-0865">Zymogen</keyword>
<gene>
    <name evidence="6" type="ORF">SAMN05216223_11568</name>
</gene>
<dbReference type="Proteomes" id="UP000236754">
    <property type="component" value="Unassembled WGS sequence"/>
</dbReference>
<evidence type="ECO:0000256" key="1">
    <source>
        <dbReference type="ARBA" id="ARBA00006586"/>
    </source>
</evidence>
<comment type="similarity">
    <text evidence="1">Belongs to the peptidase S45 family.</text>
</comment>
<evidence type="ECO:0000256" key="3">
    <source>
        <dbReference type="ARBA" id="ARBA00023145"/>
    </source>
</evidence>
<dbReference type="PIRSF" id="PIRSF001227">
    <property type="entry name" value="Pen_acylase"/>
    <property type="match status" value="1"/>
</dbReference>
<dbReference type="SUPFAM" id="SSF56235">
    <property type="entry name" value="N-terminal nucleophile aminohydrolases (Ntn hydrolases)"/>
    <property type="match status" value="1"/>
</dbReference>
<dbReference type="Gene3D" id="3.60.20.10">
    <property type="entry name" value="Glutamine Phosphoribosylpyrophosphate, subunit 1, domain 1"/>
    <property type="match status" value="1"/>
</dbReference>
<dbReference type="Gene3D" id="1.10.439.10">
    <property type="entry name" value="Penicillin Amidohydrolase, domain 1"/>
    <property type="match status" value="1"/>
</dbReference>
<dbReference type="InterPro" id="IPR002692">
    <property type="entry name" value="S45"/>
</dbReference>
<dbReference type="GO" id="GO:0016811">
    <property type="term" value="F:hydrolase activity, acting on carbon-nitrogen (but not peptide) bonds, in linear amides"/>
    <property type="evidence" value="ECO:0007669"/>
    <property type="project" value="InterPro"/>
</dbReference>
<dbReference type="AlphaFoldDB" id="A0A1H6DGB0"/>
<dbReference type="InterPro" id="IPR043147">
    <property type="entry name" value="Penicillin_amidase_A-knob"/>
</dbReference>
<dbReference type="InterPro" id="IPR014395">
    <property type="entry name" value="Pen/GL7ACA/AHL_acylase"/>
</dbReference>
<dbReference type="PANTHER" id="PTHR34218">
    <property type="entry name" value="PEPTIDASE S45 PENICILLIN AMIDASE"/>
    <property type="match status" value="1"/>
</dbReference>
<dbReference type="GO" id="GO:0017000">
    <property type="term" value="P:antibiotic biosynthetic process"/>
    <property type="evidence" value="ECO:0007669"/>
    <property type="project" value="InterPro"/>
</dbReference>
<dbReference type="PANTHER" id="PTHR34218:SF4">
    <property type="entry name" value="ACYL-HOMOSERINE LACTONE ACYLASE QUIP"/>
    <property type="match status" value="1"/>
</dbReference>
<accession>A0A1H6DGB0</accession>
<dbReference type="OrthoDB" id="9759796at2"/>
<evidence type="ECO:0000256" key="4">
    <source>
        <dbReference type="PIRSR" id="PIRSR001227-1"/>
    </source>
</evidence>
<dbReference type="CDD" id="cd03747">
    <property type="entry name" value="Ntn_PGA_like"/>
    <property type="match status" value="1"/>
</dbReference>
<feature type="active site" description="Nucleophile" evidence="4">
    <location>
        <position position="313"/>
    </location>
</feature>
<dbReference type="InterPro" id="IPR023343">
    <property type="entry name" value="Penicillin_amidase_dom1"/>
</dbReference>
<dbReference type="Gene3D" id="1.10.1400.10">
    <property type="match status" value="1"/>
</dbReference>
<evidence type="ECO:0000313" key="7">
    <source>
        <dbReference type="Proteomes" id="UP000236754"/>
    </source>
</evidence>
<dbReference type="RefSeq" id="WP_103888912.1">
    <property type="nucleotide sequence ID" value="NZ_FNVU01000015.1"/>
</dbReference>
<dbReference type="Gene3D" id="2.30.120.10">
    <property type="match status" value="1"/>
</dbReference>
<proteinExistence type="inferred from homology"/>
<reference evidence="6 7" key="1">
    <citation type="submission" date="2016-10" db="EMBL/GenBank/DDBJ databases">
        <authorList>
            <person name="de Groot N.N."/>
        </authorList>
    </citation>
    <scope>NUCLEOTIDE SEQUENCE [LARGE SCALE GENOMIC DNA]</scope>
    <source>
        <strain evidence="6 7">CGMCC 4.2023</strain>
    </source>
</reference>
<dbReference type="Pfam" id="PF01804">
    <property type="entry name" value="Penicil_amidase"/>
    <property type="match status" value="1"/>
</dbReference>
<dbReference type="InterPro" id="IPR029055">
    <property type="entry name" value="Ntn_hydrolases_N"/>
</dbReference>
<evidence type="ECO:0000256" key="2">
    <source>
        <dbReference type="ARBA" id="ARBA00022801"/>
    </source>
</evidence>
<name>A0A1H6DGB0_9ACTN</name>
<organism evidence="6 7">
    <name type="scientific">Actinacidiphila yanglinensis</name>
    <dbReference type="NCBI Taxonomy" id="310779"/>
    <lineage>
        <taxon>Bacteria</taxon>
        <taxon>Bacillati</taxon>
        <taxon>Actinomycetota</taxon>
        <taxon>Actinomycetes</taxon>
        <taxon>Kitasatosporales</taxon>
        <taxon>Streptomycetaceae</taxon>
        <taxon>Actinacidiphila</taxon>
    </lineage>
</organism>
<keyword evidence="2" id="KW-0378">Hydrolase</keyword>
<protein>
    <submittedName>
        <fullName evidence="6">Penicillin amidase</fullName>
    </submittedName>
</protein>
<keyword evidence="7" id="KW-1185">Reference proteome</keyword>